<dbReference type="AlphaFoldDB" id="M0ZNC0"/>
<dbReference type="EnsemblPlants" id="PGSC0003DMT400004376">
    <property type="protein sequence ID" value="PGSC0003DMT400004376"/>
    <property type="gene ID" value="PGSC0003DMG400001738"/>
</dbReference>
<dbReference type="SMART" id="SM00775">
    <property type="entry name" value="LNS2"/>
    <property type="match status" value="1"/>
</dbReference>
<dbReference type="InterPro" id="IPR031315">
    <property type="entry name" value="LNS2/PITP"/>
</dbReference>
<dbReference type="HOGENOM" id="CLU_1638351_0_0_1"/>
<dbReference type="Pfam" id="PF08235">
    <property type="entry name" value="LNS2"/>
    <property type="match status" value="1"/>
</dbReference>
<dbReference type="eggNOG" id="KOG2116">
    <property type="taxonomic scope" value="Eukaryota"/>
</dbReference>
<dbReference type="InParanoid" id="M0ZNC0"/>
<dbReference type="Proteomes" id="UP000011115">
    <property type="component" value="Unassembled WGS sequence"/>
</dbReference>
<accession>M0ZNC0</accession>
<evidence type="ECO:0000313" key="3">
    <source>
        <dbReference type="Proteomes" id="UP000011115"/>
    </source>
</evidence>
<evidence type="ECO:0000259" key="1">
    <source>
        <dbReference type="SMART" id="SM00775"/>
    </source>
</evidence>
<dbReference type="InterPro" id="IPR013209">
    <property type="entry name" value="LNS2"/>
</dbReference>
<protein>
    <submittedName>
        <fullName evidence="2">Lipin family protein</fullName>
    </submittedName>
</protein>
<dbReference type="STRING" id="4113.M0ZNC0"/>
<reference evidence="2" key="2">
    <citation type="submission" date="2015-06" db="UniProtKB">
        <authorList>
            <consortium name="EnsemblPlants"/>
        </authorList>
    </citation>
    <scope>IDENTIFICATION</scope>
    <source>
        <strain evidence="2">DM1-3 516 R44</strain>
    </source>
</reference>
<name>M0ZNC0_SOLTU</name>
<proteinExistence type="predicted"/>
<feature type="domain" description="LNS2/PITP" evidence="1">
    <location>
        <begin position="9"/>
        <end position="92"/>
    </location>
</feature>
<sequence>MFISREATLVNSSDQDFWTELFGYVLVGGGRFVVDQSKCRYAQDIKALLPPDYNPFYVGFWNRDTDELSDRKIGIPKGKNFIINPKGKVAINHQIDVKSFTSLHTLVNDMFPHPFMVEQGCFPDEYGSGEGENEVVDDKREREGWMVAAVSVEMVVEIVTFN</sequence>
<organism evidence="2 3">
    <name type="scientific">Solanum tuberosum</name>
    <name type="common">Potato</name>
    <dbReference type="NCBI Taxonomy" id="4113"/>
    <lineage>
        <taxon>Eukaryota</taxon>
        <taxon>Viridiplantae</taxon>
        <taxon>Streptophyta</taxon>
        <taxon>Embryophyta</taxon>
        <taxon>Tracheophyta</taxon>
        <taxon>Spermatophyta</taxon>
        <taxon>Magnoliopsida</taxon>
        <taxon>eudicotyledons</taxon>
        <taxon>Gunneridae</taxon>
        <taxon>Pentapetalae</taxon>
        <taxon>asterids</taxon>
        <taxon>lamiids</taxon>
        <taxon>Solanales</taxon>
        <taxon>Solanaceae</taxon>
        <taxon>Solanoideae</taxon>
        <taxon>Solaneae</taxon>
        <taxon>Solanum</taxon>
    </lineage>
</organism>
<dbReference type="Gramene" id="PGSC0003DMT400004376">
    <property type="protein sequence ID" value="PGSC0003DMT400004376"/>
    <property type="gene ID" value="PGSC0003DMG400001738"/>
</dbReference>
<dbReference type="InterPro" id="IPR026058">
    <property type="entry name" value="LIPIN"/>
</dbReference>
<evidence type="ECO:0000313" key="2">
    <source>
        <dbReference type="EnsemblPlants" id="PGSC0003DMT400004376"/>
    </source>
</evidence>
<reference evidence="3" key="1">
    <citation type="journal article" date="2011" name="Nature">
        <title>Genome sequence and analysis of the tuber crop potato.</title>
        <authorList>
            <consortium name="The Potato Genome Sequencing Consortium"/>
        </authorList>
    </citation>
    <scope>NUCLEOTIDE SEQUENCE [LARGE SCALE GENOMIC DNA]</scope>
    <source>
        <strain evidence="3">cv. DM1-3 516 R44</strain>
    </source>
</reference>
<keyword evidence="3" id="KW-1185">Reference proteome</keyword>
<dbReference type="PaxDb" id="4113-PGSC0003DMT400004376"/>
<dbReference type="PANTHER" id="PTHR12181:SF59">
    <property type="entry name" value="PHOSPHATIDATE PHOSPHATASE PAH1"/>
    <property type="match status" value="1"/>
</dbReference>
<dbReference type="PANTHER" id="PTHR12181">
    <property type="entry name" value="LIPIN"/>
    <property type="match status" value="1"/>
</dbReference>